<evidence type="ECO:0000256" key="4">
    <source>
        <dbReference type="ARBA" id="ARBA00022989"/>
    </source>
</evidence>
<evidence type="ECO:0000256" key="1">
    <source>
        <dbReference type="ARBA" id="ARBA00004477"/>
    </source>
</evidence>
<name>A0A061GY26_THECC</name>
<dbReference type="eggNOG" id="KOG1792">
    <property type="taxonomic scope" value="Eukaryota"/>
</dbReference>
<evidence type="ECO:0000313" key="9">
    <source>
        <dbReference type="Proteomes" id="UP000026915"/>
    </source>
</evidence>
<evidence type="ECO:0000256" key="2">
    <source>
        <dbReference type="ARBA" id="ARBA00022692"/>
    </source>
</evidence>
<dbReference type="Gramene" id="EOY34735">
    <property type="protein sequence ID" value="EOY34735"/>
    <property type="gene ID" value="TCM_042319"/>
</dbReference>
<dbReference type="Proteomes" id="UP000026915">
    <property type="component" value="Chromosome 9"/>
</dbReference>
<evidence type="ECO:0000256" key="3">
    <source>
        <dbReference type="ARBA" id="ARBA00022824"/>
    </source>
</evidence>
<keyword evidence="2 6" id="KW-0812">Transmembrane</keyword>
<dbReference type="GO" id="GO:0005789">
    <property type="term" value="C:endoplasmic reticulum membrane"/>
    <property type="evidence" value="ECO:0007669"/>
    <property type="project" value="UniProtKB-SubCell"/>
</dbReference>
<keyword evidence="3 6" id="KW-0256">Endoplasmic reticulum</keyword>
<feature type="transmembrane region" description="Helical" evidence="6">
    <location>
        <begin position="97"/>
        <end position="120"/>
    </location>
</feature>
<dbReference type="AlphaFoldDB" id="A0A061GY26"/>
<dbReference type="InterPro" id="IPR003388">
    <property type="entry name" value="Reticulon"/>
</dbReference>
<reference evidence="8 9" key="1">
    <citation type="journal article" date="2013" name="Genome Biol.">
        <title>The genome sequence of the most widely cultivated cacao type and its use to identify candidate genes regulating pod color.</title>
        <authorList>
            <person name="Motamayor J.C."/>
            <person name="Mockaitis K."/>
            <person name="Schmutz J."/>
            <person name="Haiminen N."/>
            <person name="Iii D.L."/>
            <person name="Cornejo O."/>
            <person name="Findley S.D."/>
            <person name="Zheng P."/>
            <person name="Utro F."/>
            <person name="Royaert S."/>
            <person name="Saski C."/>
            <person name="Jenkins J."/>
            <person name="Podicheti R."/>
            <person name="Zhao M."/>
            <person name="Scheffler B.E."/>
            <person name="Stack J.C."/>
            <person name="Feltus F.A."/>
            <person name="Mustiga G.M."/>
            <person name="Amores F."/>
            <person name="Phillips W."/>
            <person name="Marelli J.P."/>
            <person name="May G.D."/>
            <person name="Shapiro H."/>
            <person name="Ma J."/>
            <person name="Bustamante C.D."/>
            <person name="Schnell R.J."/>
            <person name="Main D."/>
            <person name="Gilbert D."/>
            <person name="Parida L."/>
            <person name="Kuhn D.N."/>
        </authorList>
    </citation>
    <scope>NUCLEOTIDE SEQUENCE [LARGE SCALE GENOMIC DNA]</scope>
    <source>
        <strain evidence="9">cv. Matina 1-6</strain>
    </source>
</reference>
<keyword evidence="4 6" id="KW-1133">Transmembrane helix</keyword>
<dbReference type="InterPro" id="IPR045064">
    <property type="entry name" value="Reticulon-like"/>
</dbReference>
<evidence type="ECO:0000313" key="8">
    <source>
        <dbReference type="EMBL" id="EOY34735.1"/>
    </source>
</evidence>
<keyword evidence="9" id="KW-1185">Reference proteome</keyword>
<evidence type="ECO:0000256" key="6">
    <source>
        <dbReference type="RuleBase" id="RU363132"/>
    </source>
</evidence>
<dbReference type="HOGENOM" id="CLU_066344_1_0_1"/>
<comment type="subcellular location">
    <subcellularLocation>
        <location evidence="1 6">Endoplasmic reticulum membrane</location>
        <topology evidence="1 6">Multi-pass membrane protein</topology>
    </subcellularLocation>
</comment>
<gene>
    <name evidence="8" type="ORF">TCM_042319</name>
</gene>
<dbReference type="OMA" id="WFYEKHE"/>
<dbReference type="EMBL" id="CM001887">
    <property type="protein sequence ID" value="EOY34735.1"/>
    <property type="molecule type" value="Genomic_DNA"/>
</dbReference>
<dbReference type="GO" id="GO:0009617">
    <property type="term" value="P:response to bacterium"/>
    <property type="evidence" value="ECO:0007669"/>
    <property type="project" value="InterPro"/>
</dbReference>
<dbReference type="Pfam" id="PF02453">
    <property type="entry name" value="Reticulon"/>
    <property type="match status" value="1"/>
</dbReference>
<organism evidence="8 9">
    <name type="scientific">Theobroma cacao</name>
    <name type="common">Cacao</name>
    <name type="synonym">Cocoa</name>
    <dbReference type="NCBI Taxonomy" id="3641"/>
    <lineage>
        <taxon>Eukaryota</taxon>
        <taxon>Viridiplantae</taxon>
        <taxon>Streptophyta</taxon>
        <taxon>Embryophyta</taxon>
        <taxon>Tracheophyta</taxon>
        <taxon>Spermatophyta</taxon>
        <taxon>Magnoliopsida</taxon>
        <taxon>eudicotyledons</taxon>
        <taxon>Gunneridae</taxon>
        <taxon>Pentapetalae</taxon>
        <taxon>rosids</taxon>
        <taxon>malvids</taxon>
        <taxon>Malvales</taxon>
        <taxon>Malvaceae</taxon>
        <taxon>Byttnerioideae</taxon>
        <taxon>Theobroma</taxon>
    </lineage>
</organism>
<evidence type="ECO:0000259" key="7">
    <source>
        <dbReference type="PROSITE" id="PS50845"/>
    </source>
</evidence>
<feature type="transmembrane region" description="Helical" evidence="6">
    <location>
        <begin position="191"/>
        <end position="222"/>
    </location>
</feature>
<dbReference type="InParanoid" id="A0A061GY26"/>
<dbReference type="PANTHER" id="PTHR10994">
    <property type="entry name" value="RETICULON"/>
    <property type="match status" value="1"/>
</dbReference>
<protein>
    <recommendedName>
        <fullName evidence="6">Reticulon-like protein</fullName>
    </recommendedName>
</protein>
<dbReference type="PROSITE" id="PS50845">
    <property type="entry name" value="RETICULON"/>
    <property type="match status" value="1"/>
</dbReference>
<feature type="domain" description="Reticulon" evidence="7">
    <location>
        <begin position="86"/>
        <end position="271"/>
    </location>
</feature>
<keyword evidence="5 6" id="KW-0472">Membrane</keyword>
<dbReference type="PANTHER" id="PTHR10994:SF177">
    <property type="entry name" value="RETICULON-LIKE PROTEIN B15"/>
    <property type="match status" value="1"/>
</dbReference>
<evidence type="ECO:0000256" key="5">
    <source>
        <dbReference type="ARBA" id="ARBA00023136"/>
    </source>
</evidence>
<accession>A0A061GY26</accession>
<sequence length="271" mass="30514">MLDWADEVNSDFLNKEEENQSSSSDSDMTNTPPYLSPPRSACLVVRSLFMWSLVVDNVTISSQLPIRVICFLESTCHKSCLLSFSAANIILWRNQKISAGIFAGTTVIWLLFEGIGYHLLTFVCHSLTLSFATLFLWSNLASFFNISPPEFPKVTLPEDLFVKIALLLRSEFNRASATFPDVASGNDLKKFLAVIVVLWALSVVGSWFSFLTLFYLVFVMLLTVPMLYEKHEDAGDAYAGKSLAEIKRQYAVIDEKVLQKLPASLFHHKQH</sequence>
<proteinExistence type="predicted"/>